<name>A0ABP6TP68_9ACTN</name>
<proteinExistence type="predicted"/>
<comment type="caution">
    <text evidence="1">The sequence shown here is derived from an EMBL/GenBank/DDBJ whole genome shotgun (WGS) entry which is preliminary data.</text>
</comment>
<sequence length="174" mass="19196">MADVSAEISRLVEIEELDGPAVESVLAAAGWSGERRNPSKSWATTWQRDDARAWIQGEDPVEVEFTLWFQEIEDDRPDPDAYLDDLCAVAVAKIPEVAAHLRSGVLGERLEEPEGEVTDADSCIEHRAWRVAGKELLVGVKQDDTDTPVQLVVVLREPRADDHPHAPGSPGILR</sequence>
<protein>
    <submittedName>
        <fullName evidence="1">Uncharacterized protein</fullName>
    </submittedName>
</protein>
<dbReference type="Proteomes" id="UP001501455">
    <property type="component" value="Unassembled WGS sequence"/>
</dbReference>
<keyword evidence="2" id="KW-1185">Reference proteome</keyword>
<accession>A0ABP6TP68</accession>
<dbReference type="RefSeq" id="WP_345575843.1">
    <property type="nucleotide sequence ID" value="NZ_BAAAXF010000021.1"/>
</dbReference>
<evidence type="ECO:0000313" key="1">
    <source>
        <dbReference type="EMBL" id="GAA3495881.1"/>
    </source>
</evidence>
<reference evidence="2" key="1">
    <citation type="journal article" date="2019" name="Int. J. Syst. Evol. Microbiol.">
        <title>The Global Catalogue of Microorganisms (GCM) 10K type strain sequencing project: providing services to taxonomists for standard genome sequencing and annotation.</title>
        <authorList>
            <consortium name="The Broad Institute Genomics Platform"/>
            <consortium name="The Broad Institute Genome Sequencing Center for Infectious Disease"/>
            <person name="Wu L."/>
            <person name="Ma J."/>
        </authorList>
    </citation>
    <scope>NUCLEOTIDE SEQUENCE [LARGE SCALE GENOMIC DNA]</scope>
    <source>
        <strain evidence="2">JCM 4816</strain>
    </source>
</reference>
<evidence type="ECO:0000313" key="2">
    <source>
        <dbReference type="Proteomes" id="UP001501455"/>
    </source>
</evidence>
<gene>
    <name evidence="1" type="ORF">GCM10019016_029820</name>
</gene>
<organism evidence="1 2">
    <name type="scientific">Streptomyces prasinosporus</name>
    <dbReference type="NCBI Taxonomy" id="68256"/>
    <lineage>
        <taxon>Bacteria</taxon>
        <taxon>Bacillati</taxon>
        <taxon>Actinomycetota</taxon>
        <taxon>Actinomycetes</taxon>
        <taxon>Kitasatosporales</taxon>
        <taxon>Streptomycetaceae</taxon>
        <taxon>Streptomyces</taxon>
        <taxon>Streptomyces albogriseolus group</taxon>
    </lineage>
</organism>
<dbReference type="EMBL" id="BAAAXF010000021">
    <property type="protein sequence ID" value="GAA3495881.1"/>
    <property type="molecule type" value="Genomic_DNA"/>
</dbReference>